<dbReference type="RefSeq" id="WP_126819304.1">
    <property type="nucleotide sequence ID" value="NZ_PIPS01000001.1"/>
</dbReference>
<feature type="domain" description="Transposase IS200-like" evidence="1">
    <location>
        <begin position="10"/>
        <end position="139"/>
    </location>
</feature>
<proteinExistence type="predicted"/>
<organism evidence="2 3">
    <name type="scientific">Idiomarina aquatica</name>
    <dbReference type="NCBI Taxonomy" id="1327752"/>
    <lineage>
        <taxon>Bacteria</taxon>
        <taxon>Pseudomonadati</taxon>
        <taxon>Pseudomonadota</taxon>
        <taxon>Gammaproteobacteria</taxon>
        <taxon>Alteromonadales</taxon>
        <taxon>Idiomarinaceae</taxon>
        <taxon>Idiomarina</taxon>
    </lineage>
</organism>
<dbReference type="PANTHER" id="PTHR36966:SF1">
    <property type="entry name" value="REP-ASSOCIATED TYROSINE TRANSPOSASE"/>
    <property type="match status" value="1"/>
</dbReference>
<dbReference type="EMBL" id="PIPS01000001">
    <property type="protein sequence ID" value="RUO44941.1"/>
    <property type="molecule type" value="Genomic_DNA"/>
</dbReference>
<comment type="caution">
    <text evidence="2">The sequence shown here is derived from an EMBL/GenBank/DDBJ whole genome shotgun (WGS) entry which is preliminary data.</text>
</comment>
<dbReference type="SUPFAM" id="SSF143422">
    <property type="entry name" value="Transposase IS200-like"/>
    <property type="match status" value="1"/>
</dbReference>
<name>A0AA94JEP4_9GAMM</name>
<dbReference type="GO" id="GO:0006313">
    <property type="term" value="P:DNA transposition"/>
    <property type="evidence" value="ECO:0007669"/>
    <property type="project" value="InterPro"/>
</dbReference>
<dbReference type="GO" id="GO:0004803">
    <property type="term" value="F:transposase activity"/>
    <property type="evidence" value="ECO:0007669"/>
    <property type="project" value="InterPro"/>
</dbReference>
<protein>
    <submittedName>
        <fullName evidence="2">Transposase</fullName>
    </submittedName>
</protein>
<sequence length="176" mass="21738">MTIWKLRKYYPAGLYFITMNTFEWQKVLIEPEMLASLRRAVALAKGKYPFENHAWVVMPDHMHFVIRTHHVELGRFIGCFKSHMTRDFSQFSYKNYTLNNRYKWRRRAKRGRLWHLRFYDHRITDQQDYERCVKYCLYNPVKHGYTATAWDWPYSTLRSYIKQGKYPERWKYLTGQ</sequence>
<reference evidence="3" key="1">
    <citation type="journal article" date="2018" name="Front. Microbiol.">
        <title>Genome-Based Analysis Reveals the Taxonomy and Diversity of the Family Idiomarinaceae.</title>
        <authorList>
            <person name="Liu Y."/>
            <person name="Lai Q."/>
            <person name="Shao Z."/>
        </authorList>
    </citation>
    <scope>NUCLEOTIDE SEQUENCE [LARGE SCALE GENOMIC DNA]</scope>
    <source>
        <strain evidence="3">SN-14</strain>
    </source>
</reference>
<dbReference type="SMART" id="SM01321">
    <property type="entry name" value="Y1_Tnp"/>
    <property type="match status" value="1"/>
</dbReference>
<gene>
    <name evidence="2" type="ORF">CWE23_02625</name>
</gene>
<dbReference type="GO" id="GO:0043565">
    <property type="term" value="F:sequence-specific DNA binding"/>
    <property type="evidence" value="ECO:0007669"/>
    <property type="project" value="TreeGrafter"/>
</dbReference>
<keyword evidence="3" id="KW-1185">Reference proteome</keyword>
<dbReference type="InterPro" id="IPR002686">
    <property type="entry name" value="Transposase_17"/>
</dbReference>
<evidence type="ECO:0000259" key="1">
    <source>
        <dbReference type="SMART" id="SM01321"/>
    </source>
</evidence>
<dbReference type="Proteomes" id="UP000286680">
    <property type="component" value="Unassembled WGS sequence"/>
</dbReference>
<evidence type="ECO:0000313" key="2">
    <source>
        <dbReference type="EMBL" id="RUO44941.1"/>
    </source>
</evidence>
<dbReference type="InterPro" id="IPR036515">
    <property type="entry name" value="Transposase_17_sf"/>
</dbReference>
<dbReference type="Pfam" id="PF01797">
    <property type="entry name" value="Y1_Tnp"/>
    <property type="match status" value="1"/>
</dbReference>
<dbReference type="NCBIfam" id="NF047646">
    <property type="entry name" value="REP_Tyr_transpos"/>
    <property type="match status" value="1"/>
</dbReference>
<accession>A0AA94JEP4</accession>
<evidence type="ECO:0000313" key="3">
    <source>
        <dbReference type="Proteomes" id="UP000286680"/>
    </source>
</evidence>
<dbReference type="AlphaFoldDB" id="A0AA94JEP4"/>
<dbReference type="Gene3D" id="3.30.70.1290">
    <property type="entry name" value="Transposase IS200-like"/>
    <property type="match status" value="1"/>
</dbReference>
<dbReference type="InterPro" id="IPR052715">
    <property type="entry name" value="RAYT_transposase"/>
</dbReference>
<dbReference type="PANTHER" id="PTHR36966">
    <property type="entry name" value="REP-ASSOCIATED TYROSINE TRANSPOSASE"/>
    <property type="match status" value="1"/>
</dbReference>